<evidence type="ECO:0000313" key="1">
    <source>
        <dbReference type="EMBL" id="KAJ2985831.1"/>
    </source>
</evidence>
<dbReference type="Proteomes" id="UP001144978">
    <property type="component" value="Unassembled WGS sequence"/>
</dbReference>
<sequence>MTPPASPDKIARGQTDFHPILDARAQPCTFDVRAGFPLNPQIASAPAINHSVRRIVVRVAGMFTIEIVSRGVPTVGEFFKQLADGMKYADPRNPRSTKGSLLGHTALFAGLTLCSLDPSGVAFCDMHLRRDA</sequence>
<name>A0ACC1P2L9_9APHY</name>
<comment type="caution">
    <text evidence="1">The sequence shown here is derived from an EMBL/GenBank/DDBJ whole genome shotgun (WGS) entry which is preliminary data.</text>
</comment>
<protein>
    <submittedName>
        <fullName evidence="1">Uncharacterized protein</fullName>
    </submittedName>
</protein>
<keyword evidence="2" id="KW-1185">Reference proteome</keyword>
<reference evidence="1" key="1">
    <citation type="submission" date="2022-08" db="EMBL/GenBank/DDBJ databases">
        <title>Genome Sequence of Pycnoporus sanguineus.</title>
        <authorList>
            <person name="Buettner E."/>
        </authorList>
    </citation>
    <scope>NUCLEOTIDE SEQUENCE</scope>
    <source>
        <strain evidence="1">CG-C14</strain>
    </source>
</reference>
<organism evidence="1 2">
    <name type="scientific">Trametes sanguinea</name>
    <dbReference type="NCBI Taxonomy" id="158606"/>
    <lineage>
        <taxon>Eukaryota</taxon>
        <taxon>Fungi</taxon>
        <taxon>Dikarya</taxon>
        <taxon>Basidiomycota</taxon>
        <taxon>Agaricomycotina</taxon>
        <taxon>Agaricomycetes</taxon>
        <taxon>Polyporales</taxon>
        <taxon>Polyporaceae</taxon>
        <taxon>Trametes</taxon>
    </lineage>
</organism>
<evidence type="ECO:0000313" key="2">
    <source>
        <dbReference type="Proteomes" id="UP001144978"/>
    </source>
</evidence>
<proteinExistence type="predicted"/>
<accession>A0ACC1P2L9</accession>
<gene>
    <name evidence="1" type="ORF">NUW54_g10016</name>
</gene>
<dbReference type="EMBL" id="JANSHE010003504">
    <property type="protein sequence ID" value="KAJ2985831.1"/>
    <property type="molecule type" value="Genomic_DNA"/>
</dbReference>